<accession>A0ABU9II56</accession>
<proteinExistence type="predicted"/>
<sequence>MTGIAIRRAGLADLDGLAPLFDSYRQFYAQPSDEEGARNFLGERITCGESVIFLALLDEGPVAFCQLCPSFTSAGLARTFILNDLFVAEEARKRGIARALLDHAAAWARKEGAVRLTLSTAHDNQPAQALYRDRGWARDEAFQVYHLPLQG</sequence>
<dbReference type="PANTHER" id="PTHR43877:SF2">
    <property type="entry name" value="AMINOALKYLPHOSPHONATE N-ACETYLTRANSFERASE-RELATED"/>
    <property type="match status" value="1"/>
</dbReference>
<evidence type="ECO:0000256" key="1">
    <source>
        <dbReference type="ARBA" id="ARBA00022679"/>
    </source>
</evidence>
<reference evidence="4 5" key="1">
    <citation type="submission" date="2024-04" db="EMBL/GenBank/DDBJ databases">
        <title>Aurantiacibacter sp. DGU6 16S ribosomal RNA gene Genome sequencing and assembly.</title>
        <authorList>
            <person name="Park S."/>
        </authorList>
    </citation>
    <scope>NUCLEOTIDE SEQUENCE [LARGE SCALE GENOMIC DNA]</scope>
    <source>
        <strain evidence="4 5">DGU6</strain>
    </source>
</reference>
<dbReference type="PANTHER" id="PTHR43877">
    <property type="entry name" value="AMINOALKYLPHOSPHONATE N-ACETYLTRANSFERASE-RELATED-RELATED"/>
    <property type="match status" value="1"/>
</dbReference>
<keyword evidence="2" id="KW-0012">Acyltransferase</keyword>
<dbReference type="EMBL" id="JBBYHV010000002">
    <property type="protein sequence ID" value="MEL1252121.1"/>
    <property type="molecule type" value="Genomic_DNA"/>
</dbReference>
<dbReference type="SUPFAM" id="SSF55729">
    <property type="entry name" value="Acyl-CoA N-acyltransferases (Nat)"/>
    <property type="match status" value="1"/>
</dbReference>
<gene>
    <name evidence="4" type="ORF">AAEO60_15700</name>
</gene>
<dbReference type="PROSITE" id="PS51186">
    <property type="entry name" value="GNAT"/>
    <property type="match status" value="1"/>
</dbReference>
<protein>
    <submittedName>
        <fullName evidence="4">GNAT family N-acetyltransferase</fullName>
    </submittedName>
</protein>
<keyword evidence="1" id="KW-0808">Transferase</keyword>
<comment type="caution">
    <text evidence="4">The sequence shown here is derived from an EMBL/GenBank/DDBJ whole genome shotgun (WGS) entry which is preliminary data.</text>
</comment>
<keyword evidence="5" id="KW-1185">Reference proteome</keyword>
<dbReference type="InterPro" id="IPR050832">
    <property type="entry name" value="Bact_Acetyltransf"/>
</dbReference>
<name>A0ABU9II56_9SPHN</name>
<evidence type="ECO:0000313" key="4">
    <source>
        <dbReference type="EMBL" id="MEL1252121.1"/>
    </source>
</evidence>
<dbReference type="RefSeq" id="WP_341674655.1">
    <property type="nucleotide sequence ID" value="NZ_JBBYHV010000002.1"/>
</dbReference>
<dbReference type="InterPro" id="IPR000182">
    <property type="entry name" value="GNAT_dom"/>
</dbReference>
<feature type="domain" description="N-acetyltransferase" evidence="3">
    <location>
        <begin position="4"/>
        <end position="151"/>
    </location>
</feature>
<evidence type="ECO:0000313" key="5">
    <source>
        <dbReference type="Proteomes" id="UP001497045"/>
    </source>
</evidence>
<organism evidence="4 5">
    <name type="scientific">Aurantiacibacter gilvus</name>
    <dbReference type="NCBI Taxonomy" id="3139141"/>
    <lineage>
        <taxon>Bacteria</taxon>
        <taxon>Pseudomonadati</taxon>
        <taxon>Pseudomonadota</taxon>
        <taxon>Alphaproteobacteria</taxon>
        <taxon>Sphingomonadales</taxon>
        <taxon>Erythrobacteraceae</taxon>
        <taxon>Aurantiacibacter</taxon>
    </lineage>
</organism>
<evidence type="ECO:0000256" key="2">
    <source>
        <dbReference type="ARBA" id="ARBA00023315"/>
    </source>
</evidence>
<dbReference type="InterPro" id="IPR016181">
    <property type="entry name" value="Acyl_CoA_acyltransferase"/>
</dbReference>
<evidence type="ECO:0000259" key="3">
    <source>
        <dbReference type="PROSITE" id="PS51186"/>
    </source>
</evidence>
<dbReference type="Proteomes" id="UP001497045">
    <property type="component" value="Unassembled WGS sequence"/>
</dbReference>
<dbReference type="CDD" id="cd04301">
    <property type="entry name" value="NAT_SF"/>
    <property type="match status" value="1"/>
</dbReference>
<dbReference type="Pfam" id="PF00583">
    <property type="entry name" value="Acetyltransf_1"/>
    <property type="match status" value="1"/>
</dbReference>
<dbReference type="Gene3D" id="3.40.630.30">
    <property type="match status" value="1"/>
</dbReference>